<evidence type="ECO:0000313" key="2">
    <source>
        <dbReference type="EMBL" id="PKU86550.1"/>
    </source>
</evidence>
<organism evidence="2 3">
    <name type="scientific">Dendrobium catenatum</name>
    <dbReference type="NCBI Taxonomy" id="906689"/>
    <lineage>
        <taxon>Eukaryota</taxon>
        <taxon>Viridiplantae</taxon>
        <taxon>Streptophyta</taxon>
        <taxon>Embryophyta</taxon>
        <taxon>Tracheophyta</taxon>
        <taxon>Spermatophyta</taxon>
        <taxon>Magnoliopsida</taxon>
        <taxon>Liliopsida</taxon>
        <taxon>Asparagales</taxon>
        <taxon>Orchidaceae</taxon>
        <taxon>Epidendroideae</taxon>
        <taxon>Malaxideae</taxon>
        <taxon>Dendrobiinae</taxon>
        <taxon>Dendrobium</taxon>
    </lineage>
</organism>
<keyword evidence="1" id="KW-1133">Transmembrane helix</keyword>
<keyword evidence="3" id="KW-1185">Reference proteome</keyword>
<protein>
    <submittedName>
        <fullName evidence="2">Uncharacterized protein</fullName>
    </submittedName>
</protein>
<dbReference type="Proteomes" id="UP000233837">
    <property type="component" value="Unassembled WGS sequence"/>
</dbReference>
<name>A0A2I0XF74_9ASPA</name>
<evidence type="ECO:0000256" key="1">
    <source>
        <dbReference type="SAM" id="Phobius"/>
    </source>
</evidence>
<feature type="transmembrane region" description="Helical" evidence="1">
    <location>
        <begin position="76"/>
        <end position="94"/>
    </location>
</feature>
<keyword evidence="1" id="KW-0812">Transmembrane</keyword>
<accession>A0A2I0XF74</accession>
<proteinExistence type="predicted"/>
<keyword evidence="1" id="KW-0472">Membrane</keyword>
<dbReference type="EMBL" id="KZ501942">
    <property type="protein sequence ID" value="PKU86550.1"/>
    <property type="molecule type" value="Genomic_DNA"/>
</dbReference>
<dbReference type="AlphaFoldDB" id="A0A2I0XF74"/>
<evidence type="ECO:0000313" key="3">
    <source>
        <dbReference type="Proteomes" id="UP000233837"/>
    </source>
</evidence>
<reference evidence="2 3" key="2">
    <citation type="journal article" date="2017" name="Nature">
        <title>The Apostasia genome and the evolution of orchids.</title>
        <authorList>
            <person name="Zhang G.Q."/>
            <person name="Liu K.W."/>
            <person name="Li Z."/>
            <person name="Lohaus R."/>
            <person name="Hsiao Y.Y."/>
            <person name="Niu S.C."/>
            <person name="Wang J.Y."/>
            <person name="Lin Y.C."/>
            <person name="Xu Q."/>
            <person name="Chen L.J."/>
            <person name="Yoshida K."/>
            <person name="Fujiwara S."/>
            <person name="Wang Z.W."/>
            <person name="Zhang Y.Q."/>
            <person name="Mitsuda N."/>
            <person name="Wang M."/>
            <person name="Liu G.H."/>
            <person name="Pecoraro L."/>
            <person name="Huang H.X."/>
            <person name="Xiao X.J."/>
            <person name="Lin M."/>
            <person name="Wu X.Y."/>
            <person name="Wu W.L."/>
            <person name="Chen Y.Y."/>
            <person name="Chang S.B."/>
            <person name="Sakamoto S."/>
            <person name="Ohme-Takagi M."/>
            <person name="Yagi M."/>
            <person name="Zeng S.J."/>
            <person name="Shen C.Y."/>
            <person name="Yeh C.M."/>
            <person name="Luo Y.B."/>
            <person name="Tsai W.C."/>
            <person name="Van de Peer Y."/>
            <person name="Liu Z.J."/>
        </authorList>
    </citation>
    <scope>NUCLEOTIDE SEQUENCE [LARGE SCALE GENOMIC DNA]</scope>
    <source>
        <tissue evidence="2">The whole plant</tissue>
    </source>
</reference>
<gene>
    <name evidence="2" type="ORF">MA16_Dca019996</name>
</gene>
<reference evidence="2 3" key="1">
    <citation type="journal article" date="2016" name="Sci. Rep.">
        <title>The Dendrobium catenatum Lindl. genome sequence provides insights into polysaccharide synthase, floral development and adaptive evolution.</title>
        <authorList>
            <person name="Zhang G.Q."/>
            <person name="Xu Q."/>
            <person name="Bian C."/>
            <person name="Tsai W.C."/>
            <person name="Yeh C.M."/>
            <person name="Liu K.W."/>
            <person name="Yoshida K."/>
            <person name="Zhang L.S."/>
            <person name="Chang S.B."/>
            <person name="Chen F."/>
            <person name="Shi Y."/>
            <person name="Su Y.Y."/>
            <person name="Zhang Y.Q."/>
            <person name="Chen L.J."/>
            <person name="Yin Y."/>
            <person name="Lin M."/>
            <person name="Huang H."/>
            <person name="Deng H."/>
            <person name="Wang Z.W."/>
            <person name="Zhu S.L."/>
            <person name="Zhao X."/>
            <person name="Deng C."/>
            <person name="Niu S.C."/>
            <person name="Huang J."/>
            <person name="Wang M."/>
            <person name="Liu G.H."/>
            <person name="Yang H.J."/>
            <person name="Xiao X.J."/>
            <person name="Hsiao Y.Y."/>
            <person name="Wu W.L."/>
            <person name="Chen Y.Y."/>
            <person name="Mitsuda N."/>
            <person name="Ohme-Takagi M."/>
            <person name="Luo Y.B."/>
            <person name="Van de Peer Y."/>
            <person name="Liu Z.J."/>
        </authorList>
    </citation>
    <scope>NUCLEOTIDE SEQUENCE [LARGE SCALE GENOMIC DNA]</scope>
    <source>
        <tissue evidence="2">The whole plant</tissue>
    </source>
</reference>
<sequence length="95" mass="10851">MADPEVDHGFVFDEQGRTDILGSPFFDVFFGNDETVEGYIDRIFYQLTVSIKEHLQPGRWIIIGHPPPTTSPSTKVLGAVFLVVISFFVWFVFLR</sequence>